<comment type="caution">
    <text evidence="4">The sequence shown here is derived from an EMBL/GenBank/DDBJ whole genome shotgun (WGS) entry which is preliminary data.</text>
</comment>
<dbReference type="InterPro" id="IPR040898">
    <property type="entry name" value="CxC6"/>
</dbReference>
<evidence type="ECO:0000259" key="3">
    <source>
        <dbReference type="Pfam" id="PF18721"/>
    </source>
</evidence>
<proteinExistence type="predicted"/>
<keyword evidence="5" id="KW-1185">Reference proteome</keyword>
<feature type="domain" description="CxC6 like cysteine cluster associated with KDZ" evidence="3">
    <location>
        <begin position="325"/>
        <end position="390"/>
    </location>
</feature>
<reference evidence="4" key="1">
    <citation type="submission" date="2022-07" db="EMBL/GenBank/DDBJ databases">
        <title>Genome Sequence of Agrocybe chaxingu.</title>
        <authorList>
            <person name="Buettner E."/>
        </authorList>
    </citation>
    <scope>NUCLEOTIDE SEQUENCE</scope>
    <source>
        <strain evidence="4">MP-N11</strain>
    </source>
</reference>
<dbReference type="AlphaFoldDB" id="A0A9W8MQD2"/>
<evidence type="ECO:0000313" key="4">
    <source>
        <dbReference type="EMBL" id="KAJ3497491.1"/>
    </source>
</evidence>
<name>A0A9W8MQD2_9AGAR</name>
<dbReference type="Proteomes" id="UP001148786">
    <property type="component" value="Unassembled WGS sequence"/>
</dbReference>
<dbReference type="OrthoDB" id="2639189at2759"/>
<gene>
    <name evidence="4" type="ORF">NLJ89_g10345</name>
</gene>
<dbReference type="InterPro" id="IPR041539">
    <property type="entry name" value="CxC5"/>
</dbReference>
<evidence type="ECO:0000259" key="2">
    <source>
        <dbReference type="Pfam" id="PF18718"/>
    </source>
</evidence>
<feature type="compositionally biased region" description="Acidic residues" evidence="1">
    <location>
        <begin position="425"/>
        <end position="436"/>
    </location>
</feature>
<feature type="compositionally biased region" description="Basic and acidic residues" evidence="1">
    <location>
        <begin position="413"/>
        <end position="424"/>
    </location>
</feature>
<protein>
    <recommendedName>
        <fullName evidence="6">CxC5 like cysteine cluster associated with KDZ domain-containing protein</fullName>
    </recommendedName>
</protein>
<dbReference type="EMBL" id="JANKHO010001860">
    <property type="protein sequence ID" value="KAJ3497491.1"/>
    <property type="molecule type" value="Genomic_DNA"/>
</dbReference>
<evidence type="ECO:0000313" key="5">
    <source>
        <dbReference type="Proteomes" id="UP001148786"/>
    </source>
</evidence>
<sequence>MRLPSVLSELQKHAFLCEMDLETLSQYARLVSALKWDILLPQPLDQSNPDCAPKVLPPSIAAFLSEALRIPQKFIQDSWDILKDYLWETEVVGLTEGDYKVFKCFGWEKGLTAMALYPPEHKCMNTGCTNTKLLKKEKSVRAIVYTLANGAQPAWIVKLYCSSCKTDYHNNFLVHDGERAYYQGIPQYLEVGDHQFVEDRVAKMWITQMLMAWVSASNNAKLYQMNLAAEYLTDTEWQFVPRLMTEQVWIAFVCYSLLNDKMRYGNRLIVPHTGEQKDCFTQAMKERNMDMILHGQPDAISHACDKCFRTYKTENDEIRECHPIVGDGITLGRPCCSSFGCPEPLQNNRHRFCKTHKTMEKICVIDICKEPVSGVKSKTCASQEHKAIEAKNKEKGAAAFILRERYKKAELSHNVEPLETHEIQQSEDLDDPEEVDGAGHITAQQPANSGSVGAEDDSVAPSTELPKTKPGKQALKTQFGRRRTHNKQTLVRPCGIIYARATMMGTEAVSNFLKMVENAFSVPGARKPEHIFYDTNCLARQQAEGNPWFTGIGMCVDVWHFRNKHKVTHAYCQKHCNPIKYPELLDEFGKWFFNTSVAEQINAWLGGYLSIC</sequence>
<feature type="region of interest" description="Disordered" evidence="1">
    <location>
        <begin position="413"/>
        <end position="484"/>
    </location>
</feature>
<dbReference type="Pfam" id="PF18718">
    <property type="entry name" value="CxC5"/>
    <property type="match status" value="1"/>
</dbReference>
<evidence type="ECO:0008006" key="6">
    <source>
        <dbReference type="Google" id="ProtNLM"/>
    </source>
</evidence>
<feature type="domain" description="CxC5 like cysteine cluster associated with KDZ" evidence="2">
    <location>
        <begin position="112"/>
        <end position="225"/>
    </location>
</feature>
<feature type="compositionally biased region" description="Polar residues" evidence="1">
    <location>
        <begin position="442"/>
        <end position="451"/>
    </location>
</feature>
<dbReference type="Pfam" id="PF18721">
    <property type="entry name" value="CxC6"/>
    <property type="match status" value="1"/>
</dbReference>
<organism evidence="4 5">
    <name type="scientific">Agrocybe chaxingu</name>
    <dbReference type="NCBI Taxonomy" id="84603"/>
    <lineage>
        <taxon>Eukaryota</taxon>
        <taxon>Fungi</taxon>
        <taxon>Dikarya</taxon>
        <taxon>Basidiomycota</taxon>
        <taxon>Agaricomycotina</taxon>
        <taxon>Agaricomycetes</taxon>
        <taxon>Agaricomycetidae</taxon>
        <taxon>Agaricales</taxon>
        <taxon>Agaricineae</taxon>
        <taxon>Strophariaceae</taxon>
        <taxon>Agrocybe</taxon>
    </lineage>
</organism>
<accession>A0A9W8MQD2</accession>
<evidence type="ECO:0000256" key="1">
    <source>
        <dbReference type="SAM" id="MobiDB-lite"/>
    </source>
</evidence>